<evidence type="ECO:0008006" key="3">
    <source>
        <dbReference type="Google" id="ProtNLM"/>
    </source>
</evidence>
<comment type="caution">
    <text evidence="1">The sequence shown here is derived from an EMBL/GenBank/DDBJ whole genome shotgun (WGS) entry which is preliminary data.</text>
</comment>
<sequence length="38" mass="3868">MDDIVTTGATLAEAARALRAAGTRVPAAVTVAATRRRS</sequence>
<reference evidence="1 2" key="1">
    <citation type="submission" date="2022-04" db="EMBL/GenBank/DDBJ databases">
        <title>Genome draft of Actinomadura sp. ATCC 31491.</title>
        <authorList>
            <person name="Shi X."/>
            <person name="Du Y."/>
        </authorList>
    </citation>
    <scope>NUCLEOTIDE SEQUENCE [LARGE SCALE GENOMIC DNA]</scope>
    <source>
        <strain evidence="1 2">ATCC 31491</strain>
    </source>
</reference>
<evidence type="ECO:0000313" key="1">
    <source>
        <dbReference type="EMBL" id="MCK2221169.1"/>
    </source>
</evidence>
<dbReference type="EMBL" id="JAKRKC020000003">
    <property type="protein sequence ID" value="MCK2221169.1"/>
    <property type="molecule type" value="Genomic_DNA"/>
</dbReference>
<dbReference type="SUPFAM" id="SSF53271">
    <property type="entry name" value="PRTase-like"/>
    <property type="match status" value="1"/>
</dbReference>
<keyword evidence="2" id="KW-1185">Reference proteome</keyword>
<dbReference type="Gene3D" id="3.40.50.2020">
    <property type="match status" value="1"/>
</dbReference>
<evidence type="ECO:0000313" key="2">
    <source>
        <dbReference type="Proteomes" id="UP001317259"/>
    </source>
</evidence>
<organism evidence="1 2">
    <name type="scientific">Actinomadura luzonensis</name>
    <dbReference type="NCBI Taxonomy" id="2805427"/>
    <lineage>
        <taxon>Bacteria</taxon>
        <taxon>Bacillati</taxon>
        <taxon>Actinomycetota</taxon>
        <taxon>Actinomycetes</taxon>
        <taxon>Streptosporangiales</taxon>
        <taxon>Thermomonosporaceae</taxon>
        <taxon>Actinomadura</taxon>
    </lineage>
</organism>
<protein>
    <recommendedName>
        <fullName evidence="3">ComF family protein</fullName>
    </recommendedName>
</protein>
<gene>
    <name evidence="1" type="ORF">MF672_046315</name>
</gene>
<proteinExistence type="predicted"/>
<dbReference type="Proteomes" id="UP001317259">
    <property type="component" value="Unassembled WGS sequence"/>
</dbReference>
<accession>A0ABT0G997</accession>
<name>A0ABT0G997_9ACTN</name>
<dbReference type="InterPro" id="IPR029057">
    <property type="entry name" value="PRTase-like"/>
</dbReference>